<dbReference type="AlphaFoldDB" id="Q97MG0"/>
<evidence type="ECO:0000256" key="3">
    <source>
        <dbReference type="ARBA" id="ARBA00022692"/>
    </source>
</evidence>
<evidence type="ECO:0000256" key="6">
    <source>
        <dbReference type="SAM" id="Phobius"/>
    </source>
</evidence>
<dbReference type="HOGENOM" id="CLU_039483_0_2_9"/>
<keyword evidence="2" id="KW-1003">Cell membrane</keyword>
<gene>
    <name evidence="8" type="ordered locus">CA_C0238</name>
</gene>
<feature type="transmembrane region" description="Helical" evidence="6">
    <location>
        <begin position="272"/>
        <end position="292"/>
    </location>
</feature>
<evidence type="ECO:0000259" key="7">
    <source>
        <dbReference type="Pfam" id="PF12698"/>
    </source>
</evidence>
<dbReference type="GO" id="GO:0140359">
    <property type="term" value="F:ABC-type transporter activity"/>
    <property type="evidence" value="ECO:0007669"/>
    <property type="project" value="InterPro"/>
</dbReference>
<evidence type="ECO:0000256" key="5">
    <source>
        <dbReference type="ARBA" id="ARBA00023136"/>
    </source>
</evidence>
<dbReference type="Pfam" id="PF12698">
    <property type="entry name" value="ABC2_membrane_3"/>
    <property type="match status" value="1"/>
</dbReference>
<evidence type="ECO:0000256" key="2">
    <source>
        <dbReference type="ARBA" id="ARBA00022475"/>
    </source>
</evidence>
<dbReference type="OrthoDB" id="266913at2"/>
<feature type="transmembrane region" description="Helical" evidence="6">
    <location>
        <begin position="243"/>
        <end position="265"/>
    </location>
</feature>
<keyword evidence="9" id="KW-1185">Reference proteome</keyword>
<dbReference type="PATRIC" id="fig|272562.8.peg.423"/>
<sequence>MNIILFGIKRLMNKKRMVIFVYLLPLIFSIFVMNISTSKIKVGFVDDDKTKLTKIIRNKLEDNYDLVCVKSDESKIAIANNSVTTVIAIEKGFTKNIFYGKDIKLKLYTDKKSEYHKIVNQNISILIQNARRIYSISNKNVNIFYKNISKPIYKTQISNSTGKMKQQGTISIMFNFLVMFLLLNSCIFSRSVINDDRRIFAAPISVRSYVLQNLSLLVLVDIIQVLLVFVEITILYGSIIFQYFLPLLLLFLSASIMSVTFAMLLNGVLNKTWQTSFSIIPMCMLGGCFWGIDNMPKEFRFAAQFVPTKWVVDGINNILIYNNYKVLNMDILIILLFAIAFLFTGTITKKDVIK</sequence>
<feature type="transmembrane region" description="Helical" evidence="6">
    <location>
        <begin position="331"/>
        <end position="348"/>
    </location>
</feature>
<feature type="domain" description="ABC-2 type transporter transmembrane" evidence="7">
    <location>
        <begin position="15"/>
        <end position="344"/>
    </location>
</feature>
<keyword evidence="3 6" id="KW-0812">Transmembrane</keyword>
<dbReference type="STRING" id="272562.CA_C0238"/>
<keyword evidence="5 6" id="KW-0472">Membrane</keyword>
<organism evidence="8 9">
    <name type="scientific">Clostridium acetobutylicum (strain ATCC 824 / DSM 792 / JCM 1419 / IAM 19013 / LMG 5710 / NBRC 13948 / NRRL B-527 / VKM B-1787 / 2291 / W)</name>
    <dbReference type="NCBI Taxonomy" id="272562"/>
    <lineage>
        <taxon>Bacteria</taxon>
        <taxon>Bacillati</taxon>
        <taxon>Bacillota</taxon>
        <taxon>Clostridia</taxon>
        <taxon>Eubacteriales</taxon>
        <taxon>Clostridiaceae</taxon>
        <taxon>Clostridium</taxon>
    </lineage>
</organism>
<feature type="transmembrane region" description="Helical" evidence="6">
    <location>
        <begin position="214"/>
        <end position="237"/>
    </location>
</feature>
<dbReference type="InterPro" id="IPR013525">
    <property type="entry name" value="ABC2_TM"/>
</dbReference>
<keyword evidence="4 6" id="KW-1133">Transmembrane helix</keyword>
<protein>
    <submittedName>
        <fullName evidence="8">ABC transporter, permease component</fullName>
    </submittedName>
</protein>
<dbReference type="InterPro" id="IPR051449">
    <property type="entry name" value="ABC-2_transporter_component"/>
</dbReference>
<dbReference type="Gene3D" id="3.40.1710.10">
    <property type="entry name" value="abc type-2 transporter like domain"/>
    <property type="match status" value="1"/>
</dbReference>
<dbReference type="PIR" id="H96928">
    <property type="entry name" value="H96928"/>
</dbReference>
<dbReference type="EMBL" id="AE001437">
    <property type="protein sequence ID" value="AAK78219.1"/>
    <property type="molecule type" value="Genomic_DNA"/>
</dbReference>
<dbReference type="Proteomes" id="UP000000814">
    <property type="component" value="Chromosome"/>
</dbReference>
<feature type="transmembrane region" description="Helical" evidence="6">
    <location>
        <begin position="172"/>
        <end position="193"/>
    </location>
</feature>
<dbReference type="eggNOG" id="COG0842">
    <property type="taxonomic scope" value="Bacteria"/>
</dbReference>
<accession>Q97MG0</accession>
<dbReference type="GO" id="GO:0005886">
    <property type="term" value="C:plasma membrane"/>
    <property type="evidence" value="ECO:0007669"/>
    <property type="project" value="UniProtKB-SubCell"/>
</dbReference>
<dbReference type="GeneID" id="44996734"/>
<comment type="subcellular location">
    <subcellularLocation>
        <location evidence="1">Cell membrane</location>
        <topology evidence="1">Multi-pass membrane protein</topology>
    </subcellularLocation>
</comment>
<dbReference type="RefSeq" id="WP_010963561.1">
    <property type="nucleotide sequence ID" value="NC_003030.1"/>
</dbReference>
<reference evidence="8 9" key="1">
    <citation type="journal article" date="2001" name="J. Bacteriol.">
        <title>Genome sequence and comparative analysis of the solvent-producing bacterium Clostridium acetobutylicum.</title>
        <authorList>
            <person name="Nolling J."/>
            <person name="Breton G."/>
            <person name="Omelchenko M.V."/>
            <person name="Makarova K.S."/>
            <person name="Zeng Q."/>
            <person name="Gibson R."/>
            <person name="Lee H.M."/>
            <person name="Dubois J."/>
            <person name="Qiu D."/>
            <person name="Hitti J."/>
            <person name="Wolf Y.I."/>
            <person name="Tatusov R.L."/>
            <person name="Sabathe F."/>
            <person name="Doucette-Stamm L."/>
            <person name="Soucaille P."/>
            <person name="Daly M.J."/>
            <person name="Bennett G.N."/>
            <person name="Koonin E.V."/>
            <person name="Smith D.R."/>
        </authorList>
    </citation>
    <scope>NUCLEOTIDE SEQUENCE [LARGE SCALE GENOMIC DNA]</scope>
    <source>
        <strain evidence="9">ATCC 824 / DSM 792 / JCM 1419 / LMG 5710 / VKM B-1787</strain>
    </source>
</reference>
<evidence type="ECO:0000313" key="8">
    <source>
        <dbReference type="EMBL" id="AAK78219.1"/>
    </source>
</evidence>
<evidence type="ECO:0000256" key="4">
    <source>
        <dbReference type="ARBA" id="ARBA00022989"/>
    </source>
</evidence>
<name>Q97MG0_CLOAB</name>
<dbReference type="PANTHER" id="PTHR30294:SF45">
    <property type="entry name" value="LINEARMYCIN RESISTANCE PERMEASE PROTEIN LNRN"/>
    <property type="match status" value="1"/>
</dbReference>
<evidence type="ECO:0000313" key="9">
    <source>
        <dbReference type="Proteomes" id="UP000000814"/>
    </source>
</evidence>
<dbReference type="PANTHER" id="PTHR30294">
    <property type="entry name" value="MEMBRANE COMPONENT OF ABC TRANSPORTER YHHJ-RELATED"/>
    <property type="match status" value="1"/>
</dbReference>
<evidence type="ECO:0000256" key="1">
    <source>
        <dbReference type="ARBA" id="ARBA00004651"/>
    </source>
</evidence>
<proteinExistence type="predicted"/>
<dbReference type="KEGG" id="cac:CA_C0238"/>
<feature type="transmembrane region" description="Helical" evidence="6">
    <location>
        <begin position="17"/>
        <end position="35"/>
    </location>
</feature>